<organism evidence="3 4">
    <name type="scientific">Fusarium mundagurra</name>
    <dbReference type="NCBI Taxonomy" id="1567541"/>
    <lineage>
        <taxon>Eukaryota</taxon>
        <taxon>Fungi</taxon>
        <taxon>Dikarya</taxon>
        <taxon>Ascomycota</taxon>
        <taxon>Pezizomycotina</taxon>
        <taxon>Sordariomycetes</taxon>
        <taxon>Hypocreomycetidae</taxon>
        <taxon>Hypocreales</taxon>
        <taxon>Nectriaceae</taxon>
        <taxon>Fusarium</taxon>
        <taxon>Fusarium fujikuroi species complex</taxon>
    </lineage>
</organism>
<dbReference type="OrthoDB" id="4979445at2759"/>
<feature type="compositionally biased region" description="Polar residues" evidence="1">
    <location>
        <begin position="143"/>
        <end position="160"/>
    </location>
</feature>
<feature type="signal peptide" evidence="2">
    <location>
        <begin position="1"/>
        <end position="15"/>
    </location>
</feature>
<keyword evidence="4" id="KW-1185">Reference proteome</keyword>
<name>A0A8H5Z293_9HYPO</name>
<evidence type="ECO:0000256" key="2">
    <source>
        <dbReference type="SAM" id="SignalP"/>
    </source>
</evidence>
<feature type="region of interest" description="Disordered" evidence="1">
    <location>
        <begin position="102"/>
        <end position="170"/>
    </location>
</feature>
<evidence type="ECO:0000313" key="4">
    <source>
        <dbReference type="Proteomes" id="UP000544331"/>
    </source>
</evidence>
<dbReference type="Proteomes" id="UP000544331">
    <property type="component" value="Unassembled WGS sequence"/>
</dbReference>
<proteinExistence type="predicted"/>
<protein>
    <submittedName>
        <fullName evidence="3">Uncharacterized protein</fullName>
    </submittedName>
</protein>
<keyword evidence="2" id="KW-0732">Signal</keyword>
<feature type="compositionally biased region" description="Polar residues" evidence="1">
    <location>
        <begin position="110"/>
        <end position="130"/>
    </location>
</feature>
<feature type="chain" id="PRO_5034688029" evidence="2">
    <location>
        <begin position="16"/>
        <end position="278"/>
    </location>
</feature>
<sequence>MKPVLWLWYVSLARATCTSNYAIWISQDRANLSETLGKSLPVLNFDDVSNLNPGVDVGMAAVPGKRYKIPYHENMAIIPPASWSDKCPRTLELHGAKSEAPYVFDPPPSTSEGASHNPSVSKLAQSSMRTEVSDGGLMPRAMSVTTTDGPKPTKTSSTIETRTKPHAATGTASSILCWEETHPSVSDFVSSPASRIEFARSFCDRLQEATFDAAHPIQPLPYGDTLIGMQVLPSCPNHSIGAKDMDACRGVLENINRKCPKAGGTYSNHCVLYYFVKR</sequence>
<accession>A0A8H5Z293</accession>
<reference evidence="3 4" key="1">
    <citation type="submission" date="2020-05" db="EMBL/GenBank/DDBJ databases">
        <title>Identification and distribution of gene clusters putatively required for synthesis of sphingolipid metabolism inhibitors in phylogenetically diverse species of the filamentous fungus Fusarium.</title>
        <authorList>
            <person name="Kim H.-S."/>
            <person name="Busman M."/>
            <person name="Brown D.W."/>
            <person name="Divon H."/>
            <person name="Uhlig S."/>
            <person name="Proctor R.H."/>
        </authorList>
    </citation>
    <scope>NUCLEOTIDE SEQUENCE [LARGE SCALE GENOMIC DNA]</scope>
    <source>
        <strain evidence="3 4">NRRL 66235</strain>
    </source>
</reference>
<evidence type="ECO:0000313" key="3">
    <source>
        <dbReference type="EMBL" id="KAF5721637.1"/>
    </source>
</evidence>
<dbReference type="EMBL" id="JAAOAN010000112">
    <property type="protein sequence ID" value="KAF5721637.1"/>
    <property type="molecule type" value="Genomic_DNA"/>
</dbReference>
<comment type="caution">
    <text evidence="3">The sequence shown here is derived from an EMBL/GenBank/DDBJ whole genome shotgun (WGS) entry which is preliminary data.</text>
</comment>
<gene>
    <name evidence="3" type="ORF">FMUND_3520</name>
</gene>
<evidence type="ECO:0000256" key="1">
    <source>
        <dbReference type="SAM" id="MobiDB-lite"/>
    </source>
</evidence>
<dbReference type="AlphaFoldDB" id="A0A8H5Z293"/>